<proteinExistence type="predicted"/>
<protein>
    <submittedName>
        <fullName evidence="1">Uncharacterized protein</fullName>
    </submittedName>
</protein>
<gene>
    <name evidence="1" type="ORF">FAZ19_09600</name>
</gene>
<evidence type="ECO:0000313" key="1">
    <source>
        <dbReference type="EMBL" id="TJY67129.1"/>
    </source>
</evidence>
<dbReference type="Proteomes" id="UP000309872">
    <property type="component" value="Unassembled WGS sequence"/>
</dbReference>
<accession>A0A4V5LYM3</accession>
<sequence>MRSRDPYRSGISPRNAVDQCHISRLTTPEQGKFARIPHSVANSLLGGGNRAAGRAVDNCHTAFRPKTSNE</sequence>
<comment type="caution">
    <text evidence="1">The sequence shown here is derived from an EMBL/GenBank/DDBJ whole genome shotgun (WGS) entry which is preliminary data.</text>
</comment>
<evidence type="ECO:0000313" key="2">
    <source>
        <dbReference type="Proteomes" id="UP000309872"/>
    </source>
</evidence>
<dbReference type="EMBL" id="SUKA01000002">
    <property type="protein sequence ID" value="TJY67129.1"/>
    <property type="molecule type" value="Genomic_DNA"/>
</dbReference>
<name>A0A4V5LYM3_9SPHI</name>
<dbReference type="RefSeq" id="WP_136820477.1">
    <property type="nucleotide sequence ID" value="NZ_BMJX01000002.1"/>
</dbReference>
<reference evidence="1 2" key="1">
    <citation type="submission" date="2019-04" db="EMBL/GenBank/DDBJ databases">
        <title>Sphingobacterium olei sp. nov., isolated from oil-contaminated soil.</title>
        <authorList>
            <person name="Liu B."/>
        </authorList>
    </citation>
    <scope>NUCLEOTIDE SEQUENCE [LARGE SCALE GENOMIC DNA]</scope>
    <source>
        <strain evidence="1 2">Y3L14</strain>
    </source>
</reference>
<organism evidence="1 2">
    <name type="scientific">Sphingobacterium alkalisoli</name>
    <dbReference type="NCBI Taxonomy" id="1874115"/>
    <lineage>
        <taxon>Bacteria</taxon>
        <taxon>Pseudomonadati</taxon>
        <taxon>Bacteroidota</taxon>
        <taxon>Sphingobacteriia</taxon>
        <taxon>Sphingobacteriales</taxon>
        <taxon>Sphingobacteriaceae</taxon>
        <taxon>Sphingobacterium</taxon>
    </lineage>
</organism>
<keyword evidence="2" id="KW-1185">Reference proteome</keyword>
<dbReference type="AlphaFoldDB" id="A0A4V5LYM3"/>